<dbReference type="AlphaFoldDB" id="A0A1M7RDX6"/>
<organism evidence="2 3">
    <name type="scientific">Cryptosporangium aurantiacum</name>
    <dbReference type="NCBI Taxonomy" id="134849"/>
    <lineage>
        <taxon>Bacteria</taxon>
        <taxon>Bacillati</taxon>
        <taxon>Actinomycetota</taxon>
        <taxon>Actinomycetes</taxon>
        <taxon>Cryptosporangiales</taxon>
        <taxon>Cryptosporangiaceae</taxon>
        <taxon>Cryptosporangium</taxon>
    </lineage>
</organism>
<reference evidence="2 3" key="1">
    <citation type="submission" date="2016-11" db="EMBL/GenBank/DDBJ databases">
        <authorList>
            <person name="Jaros S."/>
            <person name="Januszkiewicz K."/>
            <person name="Wedrychowicz H."/>
        </authorList>
    </citation>
    <scope>NUCLEOTIDE SEQUENCE [LARGE SCALE GENOMIC DNA]</scope>
    <source>
        <strain evidence="2 3">DSM 46144</strain>
    </source>
</reference>
<proteinExistence type="predicted"/>
<sequence length="75" mass="8140">MTRKTVDGWQGLFCFVGVTLGVIPLAQYAFGIRRGGLLRFVLGQDPGAALWIVPLTILGLAITGVLLFERLKPRA</sequence>
<dbReference type="EMBL" id="FRCS01000010">
    <property type="protein sequence ID" value="SHN44349.1"/>
    <property type="molecule type" value="Genomic_DNA"/>
</dbReference>
<gene>
    <name evidence="2" type="ORF">SAMN05443668_110172</name>
</gene>
<keyword evidence="1" id="KW-0812">Transmembrane</keyword>
<evidence type="ECO:0000256" key="1">
    <source>
        <dbReference type="SAM" id="Phobius"/>
    </source>
</evidence>
<dbReference type="RefSeq" id="WP_073261274.1">
    <property type="nucleotide sequence ID" value="NZ_FRCS01000010.1"/>
</dbReference>
<keyword evidence="3" id="KW-1185">Reference proteome</keyword>
<evidence type="ECO:0000313" key="3">
    <source>
        <dbReference type="Proteomes" id="UP000184440"/>
    </source>
</evidence>
<keyword evidence="1" id="KW-1133">Transmembrane helix</keyword>
<feature type="transmembrane region" description="Helical" evidence="1">
    <location>
        <begin position="12"/>
        <end position="30"/>
    </location>
</feature>
<evidence type="ECO:0000313" key="2">
    <source>
        <dbReference type="EMBL" id="SHN44349.1"/>
    </source>
</evidence>
<dbReference type="Proteomes" id="UP000184440">
    <property type="component" value="Unassembled WGS sequence"/>
</dbReference>
<protein>
    <submittedName>
        <fullName evidence="2">Uncharacterized protein</fullName>
    </submittedName>
</protein>
<feature type="transmembrane region" description="Helical" evidence="1">
    <location>
        <begin position="50"/>
        <end position="68"/>
    </location>
</feature>
<name>A0A1M7RDX6_9ACTN</name>
<keyword evidence="1" id="KW-0472">Membrane</keyword>
<accession>A0A1M7RDX6</accession>
<dbReference type="OrthoDB" id="3637883at2"/>